<dbReference type="AlphaFoldDB" id="A0A3R9WKH6"/>
<gene>
    <name evidence="3" type="ORF">EDE15_4851</name>
</gene>
<keyword evidence="4" id="KW-1185">Reference proteome</keyword>
<keyword evidence="2" id="KW-0732">Signal</keyword>
<evidence type="ECO:0000313" key="4">
    <source>
        <dbReference type="Proteomes" id="UP000269669"/>
    </source>
</evidence>
<protein>
    <recommendedName>
        <fullName evidence="5">Porin-like protein</fullName>
    </recommendedName>
</protein>
<sequence length="499" mass="55388">MRSNLKNARNNASLVAVLFLSVMWGQPAKAQSQDTRKQDIQELKDKLQQLEQMMGEVKGKITVLEGQPGTQNSEAGVGESKSGPNDALVSSVVNSLDHYPGAHAAAIPTVGAHGAQADQKKPGSESTLDIYGFVMMDSGYDFGQSDPSWNDVLRPTKLPSFPNEFGPNGQAFFSVKQTRFGTKTSTPTSFGDLKTTFEFELFGTGVDAGQTTFRLRHAWGEMGHFGAGQTWSPFMDINVFPNSIEYWGPNGMVFFRNVQFRWTPIKTAHNTFMIAAERPGASGDQGVYSGRIELSNITPQFILPDLSMQGHFDRKWGYFQIASMFRRIAWVDNNATSKLNFSGSAFGWGINASSNLKFKESTTGRLQLVYGHGIQNYMNDAPIDIGVQNNFSNPITPIKGVPLPMIGAVAFVDHNWSPKFSSTFGGSMLNIWNSDAEAPSDFHQGYYALTNLLYYPIKNVMAGGEFQYGRRVNFRNGYNFNDYRVQFSFKYSYGKTFAF</sequence>
<dbReference type="OrthoDB" id="190887at2"/>
<name>A0A3R9WKH6_9BACT</name>
<feature type="signal peptide" evidence="2">
    <location>
        <begin position="1"/>
        <end position="30"/>
    </location>
</feature>
<evidence type="ECO:0000313" key="3">
    <source>
        <dbReference type="EMBL" id="RSL19197.1"/>
    </source>
</evidence>
<reference evidence="3 4" key="1">
    <citation type="submission" date="2018-12" db="EMBL/GenBank/DDBJ databases">
        <title>Sequencing of bacterial isolates from soil warming experiment in Harvard Forest, Massachusetts, USA.</title>
        <authorList>
            <person name="Deangelis K."/>
        </authorList>
    </citation>
    <scope>NUCLEOTIDE SEQUENCE [LARGE SCALE GENOMIC DNA]</scope>
    <source>
        <strain evidence="3 4">EB153</strain>
    </source>
</reference>
<evidence type="ECO:0000256" key="2">
    <source>
        <dbReference type="SAM" id="SignalP"/>
    </source>
</evidence>
<dbReference type="Pfam" id="PF19577">
    <property type="entry name" value="DcaP"/>
    <property type="match status" value="1"/>
</dbReference>
<evidence type="ECO:0000256" key="1">
    <source>
        <dbReference type="SAM" id="MobiDB-lite"/>
    </source>
</evidence>
<evidence type="ECO:0008006" key="5">
    <source>
        <dbReference type="Google" id="ProtNLM"/>
    </source>
</evidence>
<comment type="caution">
    <text evidence="3">The sequence shown here is derived from an EMBL/GenBank/DDBJ whole genome shotgun (WGS) entry which is preliminary data.</text>
</comment>
<feature type="region of interest" description="Disordered" evidence="1">
    <location>
        <begin position="65"/>
        <end position="84"/>
    </location>
</feature>
<dbReference type="SUPFAM" id="SSF56935">
    <property type="entry name" value="Porins"/>
    <property type="match status" value="1"/>
</dbReference>
<feature type="chain" id="PRO_5018735390" description="Porin-like protein" evidence="2">
    <location>
        <begin position="31"/>
        <end position="499"/>
    </location>
</feature>
<accession>A0A3R9WKH6</accession>
<dbReference type="RefSeq" id="WP_125487465.1">
    <property type="nucleotide sequence ID" value="NZ_RSDW01000001.1"/>
</dbReference>
<dbReference type="InterPro" id="IPR045748">
    <property type="entry name" value="DcaP"/>
</dbReference>
<dbReference type="Proteomes" id="UP000269669">
    <property type="component" value="Unassembled WGS sequence"/>
</dbReference>
<organism evidence="3 4">
    <name type="scientific">Edaphobacter aggregans</name>
    <dbReference type="NCBI Taxonomy" id="570835"/>
    <lineage>
        <taxon>Bacteria</taxon>
        <taxon>Pseudomonadati</taxon>
        <taxon>Acidobacteriota</taxon>
        <taxon>Terriglobia</taxon>
        <taxon>Terriglobales</taxon>
        <taxon>Acidobacteriaceae</taxon>
        <taxon>Edaphobacter</taxon>
    </lineage>
</organism>
<dbReference type="EMBL" id="RSDW01000001">
    <property type="protein sequence ID" value="RSL19197.1"/>
    <property type="molecule type" value="Genomic_DNA"/>
</dbReference>
<proteinExistence type="predicted"/>